<sequence length="1151" mass="129332">MSVRSGAYSVRSPSEFSMGETMARGGAYMSVGSATFNSVSARLTQRVREEVAEELKRRDEALAIVVPYGVNADAMAALQKRYPEFTLHSVPIWNGVHSALEAERMVASALCLTKLSHYTRSVVTLGNAMLPAAQLRMRDVHMEMSAHYAYGVHANHTSQWIYQRMAAQSSNIQREYNYTFDAALFRDFLRGRVLSVCDDPQHTVQAEGFFVDLSMYPMSVHQACSAFAASGCSVGEVMIPYVPDMLVHVRGEWHTTGVEYELTQDNLLLKYPEGVAGATRFPLGAWVEWLKSNSTSVVVDGDEFHYQVELTSVRGPYLFASITKLAVPTPKSALAFSTHALDLPVDRERYFVRTFRLKGLHCDPTLRSSYETYCYMPDKRMVDKVFAHAMSLPKESFKDGSVLKRVTVLDGRVTFSGMSVSVDRPVAMEEVAQMTQDVVLRAFVARYNMGELGADLMEQLNSVRGFASASVATKVAYLTCALAKCAWNWTIGALAKALRDVVQLGLKLITGRGHRELPEFSPAPTFVLFQSYAHWLSGHVYSRIPEGTGGTILVPYVRGAVESYRAANRYVPPRRPMVPVVLPPEVNVASHGLNDDIVDTRAGGPVSQAGKDLVSALKELNGVTQSPADRFDLPMTTIVEQGPYEFGPEDFIYDDGYIQTINDEHERTFPGMALQKWEADFISLHYDPQNRNLAADYMHFPSVGPANPRRVTVFKSKCNTYRVERKMQTLQQLILALDARNLSAPQIAVPQNIDAVIHDTWENFLDMCCVEGARDMIANYQRDRVGFEQEALEEWTQKAKPQKVQQMLDALAKEALSVEQFNIEDFDVMVKSDAKPPLSTKPINEQLAPQVIVYHKPLLSAMFSSIFRVLARRFTALLKPNWMVNLLKDMDAVRQVFTAYYPWGGEPPKFLENDYSKYDKSQAEMCVRLEQFVNDKLGFDPELAARWYKGHERSRIRSVQHGLTLFINWQRRSGGGNTAFGNVVVNILTTAYVYRGSDVLAAAYIGDDSLIMCRRVSANSRSVETLGNVFNLQAKFLVTNYPYFASNFIIFDHDQRQALAVPDPFKRAQRIGLSVNAVEPNWEDRLRSHRENCQYYRYRKVQRLLVPSLSARYELSPAADPYALLNALATSGDSNANARGCWEEEPTVVEL</sequence>
<keyword evidence="1" id="KW-0696">RNA-directed RNA polymerase</keyword>
<dbReference type="EMBL" id="LC553696">
    <property type="protein sequence ID" value="BCH36637.1"/>
    <property type="molecule type" value="Genomic_RNA"/>
</dbReference>
<protein>
    <submittedName>
        <fullName evidence="1">RNA-dependent RNA polymerase</fullName>
    </submittedName>
</protein>
<name>A0AC59HJG6_9VIRU</name>
<keyword evidence="1" id="KW-0548">Nucleotidyltransferase</keyword>
<dbReference type="Proteomes" id="UP001262993">
    <property type="component" value="Genome"/>
</dbReference>
<evidence type="ECO:0000313" key="1">
    <source>
        <dbReference type="EMBL" id="BCH36637.1"/>
    </source>
</evidence>
<proteinExistence type="predicted"/>
<evidence type="ECO:0000313" key="2">
    <source>
        <dbReference type="Proteomes" id="UP001262993"/>
    </source>
</evidence>
<organism evidence="1 2">
    <name type="scientific">Aspergillus fumigatus RNA virus 1</name>
    <dbReference type="NCBI Taxonomy" id="2747487"/>
    <lineage>
        <taxon>Viruses</taxon>
        <taxon>Riboviria</taxon>
    </lineage>
</organism>
<accession>A0AC59HJG6</accession>
<reference evidence="1" key="1">
    <citation type="submission" date="2020-06" db="EMBL/GenBank/DDBJ databases">
        <title>Discovery of novel viral sequences from mycovirus by FLDS-based high quality screening.</title>
        <authorList>
            <person name="Urayama S."/>
            <person name="Yaguchi T."/>
            <person name="Hagiwara D."/>
            <person name="Chiba Y."/>
        </authorList>
    </citation>
    <scope>NUCLEOTIDE SEQUENCE</scope>
    <source>
        <strain evidence="1">J-YC</strain>
    </source>
</reference>
<keyword evidence="1" id="KW-0808">Transferase</keyword>